<dbReference type="PANTHER" id="PTHR33498">
    <property type="entry name" value="TRANSPOSASE FOR INSERTION SEQUENCE ELEMENT IS1557"/>
    <property type="match status" value="1"/>
</dbReference>
<dbReference type="PATRIC" id="fig|883113.3.peg.964"/>
<gene>
    <name evidence="2" type="ORF">HMPREF9708_00970</name>
</gene>
<reference evidence="2 3" key="1">
    <citation type="submission" date="2012-01" db="EMBL/GenBank/DDBJ databases">
        <title>The Genome Sequence of Facklamia languida CCUG 37842.</title>
        <authorList>
            <consortium name="The Broad Institute Genome Sequencing Platform"/>
            <person name="Earl A."/>
            <person name="Ward D."/>
            <person name="Feldgarden M."/>
            <person name="Gevers D."/>
            <person name="Huys G."/>
            <person name="Young S.K."/>
            <person name="Zeng Q."/>
            <person name="Gargeya S."/>
            <person name="Fitzgerald M."/>
            <person name="Haas B."/>
            <person name="Abouelleil A."/>
            <person name="Alvarado L."/>
            <person name="Arachchi H.M."/>
            <person name="Berlin A."/>
            <person name="Chapman S.B."/>
            <person name="Gearin G."/>
            <person name="Goldberg J."/>
            <person name="Griggs A."/>
            <person name="Gujja S."/>
            <person name="Hansen M."/>
            <person name="Heiman D."/>
            <person name="Howarth C."/>
            <person name="Larimer J."/>
            <person name="Lui A."/>
            <person name="MacDonald P.J.P."/>
            <person name="McCowen C."/>
            <person name="Montmayeur A."/>
            <person name="Murphy C."/>
            <person name="Neiman D."/>
            <person name="Pearson M."/>
            <person name="Priest M."/>
            <person name="Roberts A."/>
            <person name="Saif S."/>
            <person name="Shea T."/>
            <person name="Sisk P."/>
            <person name="Stolte C."/>
            <person name="Sykes S."/>
            <person name="Wortman J."/>
            <person name="Nusbaum C."/>
            <person name="Birren B."/>
        </authorList>
    </citation>
    <scope>NUCLEOTIDE SEQUENCE [LARGE SCALE GENOMIC DNA]</scope>
    <source>
        <strain evidence="2 3">CCUG 37842</strain>
    </source>
</reference>
<dbReference type="Proteomes" id="UP000006190">
    <property type="component" value="Unassembled WGS sequence"/>
</dbReference>
<dbReference type="InterPro" id="IPR047951">
    <property type="entry name" value="Transpos_ISL3"/>
</dbReference>
<accession>H3NJD1</accession>
<comment type="caution">
    <text evidence="2">The sequence shown here is derived from an EMBL/GenBank/DDBJ whole genome shotgun (WGS) entry which is preliminary data.</text>
</comment>
<dbReference type="HOGENOM" id="CLU_041900_7_4_9"/>
<dbReference type="eggNOG" id="COG3464">
    <property type="taxonomic scope" value="Bacteria"/>
</dbReference>
<proteinExistence type="predicted"/>
<protein>
    <recommendedName>
        <fullName evidence="1">Transposase IS204/IS1001/IS1096/IS1165 DDE domain-containing protein</fullName>
    </recommendedName>
</protein>
<dbReference type="InterPro" id="IPR002560">
    <property type="entry name" value="Transposase_DDE"/>
</dbReference>
<dbReference type="EMBL" id="AGEG01000012">
    <property type="protein sequence ID" value="EHR36935.1"/>
    <property type="molecule type" value="Genomic_DNA"/>
</dbReference>
<evidence type="ECO:0000313" key="2">
    <source>
        <dbReference type="EMBL" id="EHR36935.1"/>
    </source>
</evidence>
<dbReference type="OrthoDB" id="6197054at2"/>
<organism evidence="2 3">
    <name type="scientific">Facklamia languida CCUG 37842</name>
    <dbReference type="NCBI Taxonomy" id="883113"/>
    <lineage>
        <taxon>Bacteria</taxon>
        <taxon>Bacillati</taxon>
        <taxon>Bacillota</taxon>
        <taxon>Bacilli</taxon>
        <taxon>Lactobacillales</taxon>
        <taxon>Aerococcaceae</taxon>
        <taxon>Facklamia</taxon>
    </lineage>
</organism>
<evidence type="ECO:0000259" key="1">
    <source>
        <dbReference type="Pfam" id="PF01610"/>
    </source>
</evidence>
<keyword evidence="3" id="KW-1185">Reference proteome</keyword>
<dbReference type="STRING" id="883113.HMPREF9708_00970"/>
<sequence>MSFICCDALSHQLVNVVEDHRKGSLNAYFSRFDVQYRRQVETITVDMYEPYMEFAKRWFPHANVLIDPFHLVQSLNRELN</sequence>
<dbReference type="PANTHER" id="PTHR33498:SF1">
    <property type="entry name" value="TRANSPOSASE FOR INSERTION SEQUENCE ELEMENT IS1557"/>
    <property type="match status" value="1"/>
</dbReference>
<dbReference type="AlphaFoldDB" id="H3NJD1"/>
<evidence type="ECO:0000313" key="3">
    <source>
        <dbReference type="Proteomes" id="UP000006190"/>
    </source>
</evidence>
<feature type="domain" description="Transposase IS204/IS1001/IS1096/IS1165 DDE" evidence="1">
    <location>
        <begin position="5"/>
        <end position="79"/>
    </location>
</feature>
<dbReference type="Pfam" id="PF01610">
    <property type="entry name" value="DDE_Tnp_ISL3"/>
    <property type="match status" value="1"/>
</dbReference>
<name>H3NJD1_9LACT</name>